<proteinExistence type="predicted"/>
<dbReference type="KEGG" id="pzh:CX676_19930"/>
<dbReference type="InterPro" id="IPR013120">
    <property type="entry name" value="FAR_NAD-bd"/>
</dbReference>
<evidence type="ECO:0000256" key="2">
    <source>
        <dbReference type="ARBA" id="ARBA00022553"/>
    </source>
</evidence>
<dbReference type="PANTHER" id="PTHR44845:SF6">
    <property type="entry name" value="BETA-ALANINE-ACTIVATING ENZYME"/>
    <property type="match status" value="1"/>
</dbReference>
<dbReference type="PANTHER" id="PTHR44845">
    <property type="entry name" value="CARRIER DOMAIN-CONTAINING PROTEIN"/>
    <property type="match status" value="1"/>
</dbReference>
<dbReference type="InterPro" id="IPR042099">
    <property type="entry name" value="ANL_N_sf"/>
</dbReference>
<dbReference type="EMBL" id="CP025431">
    <property type="protein sequence ID" value="AUH66579.1"/>
    <property type="molecule type" value="Genomic_DNA"/>
</dbReference>
<accession>A0A2H5F4V4</accession>
<dbReference type="Pfam" id="PF07993">
    <property type="entry name" value="NAD_binding_4"/>
    <property type="match status" value="1"/>
</dbReference>
<dbReference type="RefSeq" id="WP_101754550.1">
    <property type="nucleotide sequence ID" value="NZ_CP025431.1"/>
</dbReference>
<sequence length="926" mass="99471">MQDDPQSVPAELAEALTRFRGNLALCDAELSLTYGELASVVAACQPHLAGQRAVGVFGAPGALFGALATACVIDGRPFVHLDPAMPPSVLSNILDELQISLILTAEAPKTGQLPDACRVIEGATLLGGPAVERITPGQVAPQDAIYLVATSGTTGRPKCIPVTQDSAFLSYRWRDAYTPYGEGMRVGIYIFAIWEMFRPLRNGAEMWFPRLDDLLSPQALARFIAAHDLTEMLFTPSFFGKFLQGIDAATGAALPLERVILNGEVVSDRLVAEARAKLPQAVLWNLYSICETHDICMSELTGEEPAGQGVRVGRAMPHLRAIVLDDHDRLCPPGIPGLLHFEGPRMLGPGYVNRPEETARRFRDLVIEGQALRLYDTGDRGFVDAAGEIVVLGRDAHMLKLRGYSIQTRELTETLAGLLRFSHAIPWVQPVGDHDQALVFYFTADVAEDRANRDRWGIEAGQQRIPAPLASALREVLPAYCIPTYLVRLDAIPIHQVSGKCDYKALPAIVAEPVANAGDAVPALAHAARLLRCPVADLDPARSFHDHGGDSLMCVDLILSLEGAYGRNVDFDWALNLPLSRLHELLSAEATTVASVFDRSGIFLTGVTGFLGRHVLAAALERLPADQVVYCLVRPRNNDPVRRLAVIAEAVGAAPERVVLVPGAIDDPRFGLDGDHYADLSAQVSTVIHCAATVNLAVDRAQMQAWSRAGIAHVLDFCRAAAADLRFSSSTAVFPETGGPFAEAPAQLFDACTGYGAAKIEAEAQIAVSGVPAAIVRLPSLYDLDAANPKDVYEIILSACRAAGAMPEGLAFPMIDVRAAARFLTRITSGEGAAYYNLTADQPVTGDMPGYDRLTAGDWLKRVDLPEGLSKLLTGDPQTLRVDARYDNAAAKAAWRQAGLGPFSALSDGTALLSRRLNYQGEPALT</sequence>
<dbReference type="InterPro" id="IPR036291">
    <property type="entry name" value="NAD(P)-bd_dom_sf"/>
</dbReference>
<dbReference type="PROSITE" id="PS00455">
    <property type="entry name" value="AMP_BINDING"/>
    <property type="match status" value="1"/>
</dbReference>
<evidence type="ECO:0000256" key="1">
    <source>
        <dbReference type="ARBA" id="ARBA00022450"/>
    </source>
</evidence>
<dbReference type="Proteomes" id="UP000234530">
    <property type="component" value="Plasmid pPZ01"/>
</dbReference>
<dbReference type="InterPro" id="IPR020845">
    <property type="entry name" value="AMP-binding_CS"/>
</dbReference>
<organism evidence="4 5">
    <name type="scientific">Paracoccus zhejiangensis</name>
    <dbReference type="NCBI Taxonomy" id="1077935"/>
    <lineage>
        <taxon>Bacteria</taxon>
        <taxon>Pseudomonadati</taxon>
        <taxon>Pseudomonadota</taxon>
        <taxon>Alphaproteobacteria</taxon>
        <taxon>Rhodobacterales</taxon>
        <taxon>Paracoccaceae</taxon>
        <taxon>Paracoccus</taxon>
    </lineage>
</organism>
<dbReference type="SUPFAM" id="SSF47336">
    <property type="entry name" value="ACP-like"/>
    <property type="match status" value="1"/>
</dbReference>
<dbReference type="GO" id="GO:0031177">
    <property type="term" value="F:phosphopantetheine binding"/>
    <property type="evidence" value="ECO:0007669"/>
    <property type="project" value="InterPro"/>
</dbReference>
<dbReference type="SUPFAM" id="SSF56801">
    <property type="entry name" value="Acetyl-CoA synthetase-like"/>
    <property type="match status" value="1"/>
</dbReference>
<dbReference type="Gene3D" id="3.30.300.30">
    <property type="match status" value="1"/>
</dbReference>
<dbReference type="Pfam" id="PF00550">
    <property type="entry name" value="PP-binding"/>
    <property type="match status" value="1"/>
</dbReference>
<dbReference type="AlphaFoldDB" id="A0A2H5F4V4"/>
<keyword evidence="1" id="KW-0596">Phosphopantetheine</keyword>
<geneLocation type="plasmid" evidence="5">
    <name>ppz01</name>
</geneLocation>
<dbReference type="Pfam" id="PF00501">
    <property type="entry name" value="AMP-binding"/>
    <property type="match status" value="1"/>
</dbReference>
<keyword evidence="2" id="KW-0597">Phosphoprotein</keyword>
<dbReference type="Gene3D" id="3.40.50.12780">
    <property type="entry name" value="N-terminal domain of ligase-like"/>
    <property type="match status" value="1"/>
</dbReference>
<keyword evidence="5" id="KW-1185">Reference proteome</keyword>
<dbReference type="InterPro" id="IPR045851">
    <property type="entry name" value="AMP-bd_C_sf"/>
</dbReference>
<reference evidence="4 5" key="1">
    <citation type="journal article" date="2013" name="Antonie Van Leeuwenhoek">
        <title>Paracoccus zhejiangensis sp. nov., isolated from activated sludge in wastewater-treatment system.</title>
        <authorList>
            <person name="Wu Z.G."/>
            <person name="Zhang D.F."/>
            <person name="Liu Y.L."/>
            <person name="Wang F."/>
            <person name="Jiang X."/>
            <person name="Li C."/>
            <person name="Li S.P."/>
            <person name="Hong Q."/>
            <person name="Li W.J."/>
        </authorList>
    </citation>
    <scope>NUCLEOTIDE SEQUENCE [LARGE SCALE GENOMIC DNA]</scope>
    <source>
        <strain evidence="4 5">J6</strain>
        <plasmid evidence="5">Plasmid ppz01</plasmid>
    </source>
</reference>
<dbReference type="SUPFAM" id="SSF51735">
    <property type="entry name" value="NAD(P)-binding Rossmann-fold domains"/>
    <property type="match status" value="1"/>
</dbReference>
<evidence type="ECO:0000313" key="5">
    <source>
        <dbReference type="Proteomes" id="UP000234530"/>
    </source>
</evidence>
<dbReference type="Gene3D" id="1.10.1200.10">
    <property type="entry name" value="ACP-like"/>
    <property type="match status" value="1"/>
</dbReference>
<name>A0A2H5F4V4_9RHOB</name>
<dbReference type="InterPro" id="IPR000873">
    <property type="entry name" value="AMP-dep_synth/lig_dom"/>
</dbReference>
<dbReference type="InterPro" id="IPR020806">
    <property type="entry name" value="PKS_PP-bd"/>
</dbReference>
<dbReference type="InterPro" id="IPR036736">
    <property type="entry name" value="ACP-like_sf"/>
</dbReference>
<keyword evidence="4" id="KW-0614">Plasmid</keyword>
<dbReference type="OrthoDB" id="9803968at2"/>
<dbReference type="SMART" id="SM00823">
    <property type="entry name" value="PKS_PP"/>
    <property type="match status" value="1"/>
</dbReference>
<dbReference type="Gene3D" id="3.40.50.720">
    <property type="entry name" value="NAD(P)-binding Rossmann-like Domain"/>
    <property type="match status" value="1"/>
</dbReference>
<evidence type="ECO:0000313" key="4">
    <source>
        <dbReference type="EMBL" id="AUH66579.1"/>
    </source>
</evidence>
<gene>
    <name evidence="4" type="ORF">CX676_19930</name>
</gene>
<dbReference type="InterPro" id="IPR009081">
    <property type="entry name" value="PP-bd_ACP"/>
</dbReference>
<evidence type="ECO:0000259" key="3">
    <source>
        <dbReference type="SMART" id="SM00823"/>
    </source>
</evidence>
<feature type="domain" description="Polyketide synthase-like phosphopantetheine-binding" evidence="3">
    <location>
        <begin position="520"/>
        <end position="586"/>
    </location>
</feature>
<protein>
    <submittedName>
        <fullName evidence="4">AMP-dependent synthetase</fullName>
    </submittedName>
</protein>